<reference evidence="2 3" key="1">
    <citation type="submission" date="2024-04" db="EMBL/GenBank/DDBJ databases">
        <title>Phyllosticta paracitricarpa is synonymous to the EU quarantine fungus P. citricarpa based on phylogenomic analyses.</title>
        <authorList>
            <consortium name="Lawrence Berkeley National Laboratory"/>
            <person name="Van Ingen-Buijs V.A."/>
            <person name="Van Westerhoven A.C."/>
            <person name="Haridas S."/>
            <person name="Skiadas P."/>
            <person name="Martin F."/>
            <person name="Groenewald J.Z."/>
            <person name="Crous P.W."/>
            <person name="Seidl M.F."/>
        </authorList>
    </citation>
    <scope>NUCLEOTIDE SEQUENCE [LARGE SCALE GENOMIC DNA]</scope>
    <source>
        <strain evidence="2 3">CBS 123374</strain>
    </source>
</reference>
<keyword evidence="1" id="KW-0812">Transmembrane</keyword>
<keyword evidence="3" id="KW-1185">Reference proteome</keyword>
<keyword evidence="1" id="KW-1133">Transmembrane helix</keyword>
<evidence type="ECO:0000256" key="1">
    <source>
        <dbReference type="SAM" id="Phobius"/>
    </source>
</evidence>
<evidence type="ECO:0000313" key="2">
    <source>
        <dbReference type="EMBL" id="KAK8238440.1"/>
    </source>
</evidence>
<feature type="transmembrane region" description="Helical" evidence="1">
    <location>
        <begin position="62"/>
        <end position="88"/>
    </location>
</feature>
<keyword evidence="1" id="KW-0472">Membrane</keyword>
<comment type="caution">
    <text evidence="2">The sequence shown here is derived from an EMBL/GenBank/DDBJ whole genome shotgun (WGS) entry which is preliminary data.</text>
</comment>
<protein>
    <submittedName>
        <fullName evidence="2">Uncharacterized protein</fullName>
    </submittedName>
</protein>
<proteinExistence type="predicted"/>
<dbReference type="Proteomes" id="UP001492380">
    <property type="component" value="Unassembled WGS sequence"/>
</dbReference>
<gene>
    <name evidence="2" type="ORF">HDK90DRAFT_483237</name>
</gene>
<dbReference type="EMBL" id="JBBWRZ010000004">
    <property type="protein sequence ID" value="KAK8238440.1"/>
    <property type="molecule type" value="Genomic_DNA"/>
</dbReference>
<organism evidence="2 3">
    <name type="scientific">Phyllosticta capitalensis</name>
    <dbReference type="NCBI Taxonomy" id="121624"/>
    <lineage>
        <taxon>Eukaryota</taxon>
        <taxon>Fungi</taxon>
        <taxon>Dikarya</taxon>
        <taxon>Ascomycota</taxon>
        <taxon>Pezizomycotina</taxon>
        <taxon>Dothideomycetes</taxon>
        <taxon>Dothideomycetes incertae sedis</taxon>
        <taxon>Botryosphaeriales</taxon>
        <taxon>Phyllostictaceae</taxon>
        <taxon>Phyllosticta</taxon>
    </lineage>
</organism>
<feature type="transmembrane region" description="Helical" evidence="1">
    <location>
        <begin position="32"/>
        <end position="56"/>
    </location>
</feature>
<accession>A0ABR1YTX8</accession>
<name>A0ABR1YTX8_9PEZI</name>
<sequence>MTHSQIFILRFKFLKCAINLTGGLREDCSLRALILVALVLASFGCSPAPACPAIWVQNLARMVLSVLTADDASLLTVSTVFLALVVCWTEA</sequence>
<evidence type="ECO:0000313" key="3">
    <source>
        <dbReference type="Proteomes" id="UP001492380"/>
    </source>
</evidence>